<protein>
    <recommendedName>
        <fullName evidence="1">HTH cro/C1-type domain-containing protein</fullName>
    </recommendedName>
</protein>
<evidence type="ECO:0000313" key="3">
    <source>
        <dbReference type="Proteomes" id="UP001501710"/>
    </source>
</evidence>
<sequence length="171" mass="18900">MSKQSEPPALQLYNRLKAIQLDRGWSNKQLAARAEISRNTIENWKTQPRSPRPGTVKAVASRLGIPYAEALRLAGIITSEDSPVSQRLAACVVEHDERTGHPTERANGIVSVTLEVNFKAPEPDGPPGGLRTQSEQIIWAMSEDPWPTRLARILVGRKLEETIADDEEGTE</sequence>
<feature type="domain" description="HTH cro/C1-type" evidence="1">
    <location>
        <begin position="16"/>
        <end position="70"/>
    </location>
</feature>
<organism evidence="2 3">
    <name type="scientific">Actinomadura meridiana</name>
    <dbReference type="NCBI Taxonomy" id="559626"/>
    <lineage>
        <taxon>Bacteria</taxon>
        <taxon>Bacillati</taxon>
        <taxon>Actinomycetota</taxon>
        <taxon>Actinomycetes</taxon>
        <taxon>Streptosporangiales</taxon>
        <taxon>Thermomonosporaceae</taxon>
        <taxon>Actinomadura</taxon>
    </lineage>
</organism>
<gene>
    <name evidence="2" type="ORF">GCM10022254_55840</name>
</gene>
<reference evidence="3" key="1">
    <citation type="journal article" date="2019" name="Int. J. Syst. Evol. Microbiol.">
        <title>The Global Catalogue of Microorganisms (GCM) 10K type strain sequencing project: providing services to taxonomists for standard genome sequencing and annotation.</title>
        <authorList>
            <consortium name="The Broad Institute Genomics Platform"/>
            <consortium name="The Broad Institute Genome Sequencing Center for Infectious Disease"/>
            <person name="Wu L."/>
            <person name="Ma J."/>
        </authorList>
    </citation>
    <scope>NUCLEOTIDE SEQUENCE [LARGE SCALE GENOMIC DNA]</scope>
    <source>
        <strain evidence="3">JCM 17440</strain>
    </source>
</reference>
<dbReference type="CDD" id="cd00093">
    <property type="entry name" value="HTH_XRE"/>
    <property type="match status" value="1"/>
</dbReference>
<dbReference type="PROSITE" id="PS50943">
    <property type="entry name" value="HTH_CROC1"/>
    <property type="match status" value="1"/>
</dbReference>
<dbReference type="Pfam" id="PF01381">
    <property type="entry name" value="HTH_3"/>
    <property type="match status" value="1"/>
</dbReference>
<proteinExistence type="predicted"/>
<evidence type="ECO:0000313" key="2">
    <source>
        <dbReference type="EMBL" id="GAA4238721.1"/>
    </source>
</evidence>
<dbReference type="InterPro" id="IPR010982">
    <property type="entry name" value="Lambda_DNA-bd_dom_sf"/>
</dbReference>
<dbReference type="RefSeq" id="WP_344902319.1">
    <property type="nucleotide sequence ID" value="NZ_BAABAS010000020.1"/>
</dbReference>
<dbReference type="EMBL" id="BAABAS010000020">
    <property type="protein sequence ID" value="GAA4238721.1"/>
    <property type="molecule type" value="Genomic_DNA"/>
</dbReference>
<dbReference type="SUPFAM" id="SSF47413">
    <property type="entry name" value="lambda repressor-like DNA-binding domains"/>
    <property type="match status" value="1"/>
</dbReference>
<dbReference type="Proteomes" id="UP001501710">
    <property type="component" value="Unassembled WGS sequence"/>
</dbReference>
<evidence type="ECO:0000259" key="1">
    <source>
        <dbReference type="PROSITE" id="PS50943"/>
    </source>
</evidence>
<dbReference type="InterPro" id="IPR001387">
    <property type="entry name" value="Cro/C1-type_HTH"/>
</dbReference>
<comment type="caution">
    <text evidence="2">The sequence shown here is derived from an EMBL/GenBank/DDBJ whole genome shotgun (WGS) entry which is preliminary data.</text>
</comment>
<dbReference type="SMART" id="SM00530">
    <property type="entry name" value="HTH_XRE"/>
    <property type="match status" value="1"/>
</dbReference>
<dbReference type="Gene3D" id="1.10.260.40">
    <property type="entry name" value="lambda repressor-like DNA-binding domains"/>
    <property type="match status" value="1"/>
</dbReference>
<accession>A0ABP8CFN4</accession>
<name>A0ABP8CFN4_9ACTN</name>
<keyword evidence="3" id="KW-1185">Reference proteome</keyword>